<dbReference type="Proteomes" id="UP000005808">
    <property type="component" value="Unassembled WGS sequence"/>
</dbReference>
<dbReference type="RefSeq" id="WP_006160975.1">
    <property type="nucleotide sequence ID" value="NZ_AHJE01000071.1"/>
</dbReference>
<comment type="caution">
    <text evidence="2">The sequence shown here is derived from an EMBL/GenBank/DDBJ whole genome shotgun (WGS) entry which is preliminary data.</text>
</comment>
<dbReference type="SUPFAM" id="SSF50494">
    <property type="entry name" value="Trypsin-like serine proteases"/>
    <property type="match status" value="1"/>
</dbReference>
<protein>
    <recommendedName>
        <fullName evidence="4">Serine protease</fullName>
    </recommendedName>
</protein>
<dbReference type="GO" id="GO:0006508">
    <property type="term" value="P:proteolysis"/>
    <property type="evidence" value="ECO:0007669"/>
    <property type="project" value="InterPro"/>
</dbReference>
<proteinExistence type="predicted"/>
<dbReference type="Gene3D" id="2.40.360.20">
    <property type="match status" value="1"/>
</dbReference>
<dbReference type="PATRIC" id="fig|1127483.3.peg.5434"/>
<dbReference type="AlphaFoldDB" id="H1SBA2"/>
<evidence type="ECO:0000313" key="2">
    <source>
        <dbReference type="EMBL" id="EHP40173.1"/>
    </source>
</evidence>
<evidence type="ECO:0000256" key="1">
    <source>
        <dbReference type="SAM" id="SignalP"/>
    </source>
</evidence>
<evidence type="ECO:0000313" key="3">
    <source>
        <dbReference type="Proteomes" id="UP000005808"/>
    </source>
</evidence>
<feature type="chain" id="PRO_5003554355" description="Serine protease" evidence="1">
    <location>
        <begin position="23"/>
        <end position="417"/>
    </location>
</feature>
<dbReference type="InterPro" id="IPR043504">
    <property type="entry name" value="Peptidase_S1_PA_chymotrypsin"/>
</dbReference>
<accession>H1SBA2</accession>
<gene>
    <name evidence="2" type="ORF">OR16_27237</name>
</gene>
<sequence length="417" mass="43963">MRRSFLIAVPVFLALAAANASALDAPQLLAKLTPSIYAVRATGLNNAPLASGSAVVIGPGQLVTACHVLAGAREIAVRRDNVSYDATLEAPDVDRDLCLLRVANFNAPAVSVSAAAAPSFGQRVLAAASPEATGVVVVDGSVAGLRAGPDGKLDRIEVTLDLPVTASGGGLFDEAGRLVGILSARRAPGERLKALPAGWIASIKERGVAAMASYRSSAPAAPAEPVVDEAGAAPAGGASPRVGETWRYELVDKMTRTRRDVVYRVDRIEGDRVTFNQGARVETLDGRVNRIATPSGGDFDGASPPRGWVPEDIKPGARWKYSYKQAGTGLRTDLTGEVTGESTITVPAGSFQVLRLAYKGYVMRPFYGATGAISAVPYTAVAWYAPELKRVVRFDASFASKYERLDESLVLKEHRFD</sequence>
<organism evidence="2 3">
    <name type="scientific">Cupriavidus basilensis OR16</name>
    <dbReference type="NCBI Taxonomy" id="1127483"/>
    <lineage>
        <taxon>Bacteria</taxon>
        <taxon>Pseudomonadati</taxon>
        <taxon>Pseudomonadota</taxon>
        <taxon>Betaproteobacteria</taxon>
        <taxon>Burkholderiales</taxon>
        <taxon>Burkholderiaceae</taxon>
        <taxon>Cupriavidus</taxon>
    </lineage>
</organism>
<feature type="signal peptide" evidence="1">
    <location>
        <begin position="1"/>
        <end position="22"/>
    </location>
</feature>
<reference evidence="2 3" key="1">
    <citation type="journal article" date="2012" name="J. Bacteriol.">
        <title>De Novo Genome Project of Cupriavidus basilensis OR16.</title>
        <authorList>
            <person name="Cserhati M."/>
            <person name="Kriszt B."/>
            <person name="Szoboszlay S."/>
            <person name="Toth A."/>
            <person name="Szabo I."/>
            <person name="Tancsics A."/>
            <person name="Nagy I."/>
            <person name="Horvath B."/>
            <person name="Nagy I."/>
            <person name="Kukolya J."/>
        </authorList>
    </citation>
    <scope>NUCLEOTIDE SEQUENCE [LARGE SCALE GENOMIC DNA]</scope>
    <source>
        <strain evidence="2 3">OR16</strain>
    </source>
</reference>
<evidence type="ECO:0008006" key="4">
    <source>
        <dbReference type="Google" id="ProtNLM"/>
    </source>
</evidence>
<dbReference type="InterPro" id="IPR001940">
    <property type="entry name" value="Peptidase_S1C"/>
</dbReference>
<dbReference type="GO" id="GO:0004252">
    <property type="term" value="F:serine-type endopeptidase activity"/>
    <property type="evidence" value="ECO:0007669"/>
    <property type="project" value="InterPro"/>
</dbReference>
<dbReference type="EMBL" id="AHJE01000071">
    <property type="protein sequence ID" value="EHP40173.1"/>
    <property type="molecule type" value="Genomic_DNA"/>
</dbReference>
<keyword evidence="1" id="KW-0732">Signal</keyword>
<dbReference type="Pfam" id="PF13365">
    <property type="entry name" value="Trypsin_2"/>
    <property type="match status" value="1"/>
</dbReference>
<dbReference type="Gene3D" id="2.40.10.10">
    <property type="entry name" value="Trypsin-like serine proteases"/>
    <property type="match status" value="2"/>
</dbReference>
<dbReference type="InterPro" id="IPR009003">
    <property type="entry name" value="Peptidase_S1_PA"/>
</dbReference>
<dbReference type="PRINTS" id="PR00834">
    <property type="entry name" value="PROTEASES2C"/>
</dbReference>
<name>H1SBA2_9BURK</name>